<evidence type="ECO:0000256" key="1">
    <source>
        <dbReference type="SAM" id="MobiDB-lite"/>
    </source>
</evidence>
<keyword evidence="3" id="KW-1185">Reference proteome</keyword>
<comment type="caution">
    <text evidence="2">The sequence shown here is derived from an EMBL/GenBank/DDBJ whole genome shotgun (WGS) entry which is preliminary data.</text>
</comment>
<feature type="compositionally biased region" description="Gly residues" evidence="1">
    <location>
        <begin position="331"/>
        <end position="362"/>
    </location>
</feature>
<dbReference type="Gene3D" id="1.20.1260.20">
    <property type="entry name" value="PPE superfamily"/>
    <property type="match status" value="1"/>
</dbReference>
<dbReference type="InterPro" id="IPR038332">
    <property type="entry name" value="PPE_sf"/>
</dbReference>
<reference evidence="2 3" key="1">
    <citation type="submission" date="2018-07" db="EMBL/GenBank/DDBJ databases">
        <title>Genomic Encyclopedia of Type Strains, Phase IV (KMG-IV): sequencing the most valuable type-strain genomes for metagenomic binning, comparative biology and taxonomic classification.</title>
        <authorList>
            <person name="Goeker M."/>
        </authorList>
    </citation>
    <scope>NUCLEOTIDE SEQUENCE [LARGE SCALE GENOMIC DNA]</scope>
    <source>
        <strain evidence="2 3">DSM 44952</strain>
    </source>
</reference>
<protein>
    <recommendedName>
        <fullName evidence="4">PPE family protein</fullName>
    </recommendedName>
</protein>
<evidence type="ECO:0000313" key="2">
    <source>
        <dbReference type="EMBL" id="RDI49366.1"/>
    </source>
</evidence>
<organism evidence="2 3">
    <name type="scientific">Nocardia mexicana</name>
    <dbReference type="NCBI Taxonomy" id="279262"/>
    <lineage>
        <taxon>Bacteria</taxon>
        <taxon>Bacillati</taxon>
        <taxon>Actinomycetota</taxon>
        <taxon>Actinomycetes</taxon>
        <taxon>Mycobacteriales</taxon>
        <taxon>Nocardiaceae</taxon>
        <taxon>Nocardia</taxon>
    </lineage>
</organism>
<sequence>MTYPTFGIPDFTFPTIRHGLTSWIAGEDVPDDTDPGDVQDRYNRQRDSVRAGATNIGFEGAFRPRSVNSTDNFEQHDLATLRGKVDKIDLNAVGDLIAAWRQIGTKDTTSLQTFQQAMTKATSEEIWRGEARNAAAQAVTDYTTQASQVSKAATLTGNKLEELRTGLQPTKDLVPHVPEHRSGMSNVRHLIAGRGWKNDDSAYYNAYTEAKRVLTTVYAPVVHESDTNVPVIPKPNEQKPVTPGDQPPPVTPGGNTGGPNSTGGTNGNGATNPAGQDSGAQDPNSENPQSNSTDSGQSTGSEDSGQGTSTDPASATTSSGVDPNASSGASGPRGVGGGGVGGGGGGLGGGSAGTGGSGGGVGTSVPLAAQPGSASGSAGRAAASAGRPGAGGMPGMGPGAAGRGQGDKEEERNKGIPDYLITQEHGDELTGIPDLPKNVPPVLGE</sequence>
<accession>A0A370H5N3</accession>
<feature type="compositionally biased region" description="Low complexity" evidence="1">
    <location>
        <begin position="363"/>
        <end position="387"/>
    </location>
</feature>
<gene>
    <name evidence="2" type="ORF">DFR68_107494</name>
</gene>
<feature type="compositionally biased region" description="Gly residues" evidence="1">
    <location>
        <begin position="388"/>
        <end position="404"/>
    </location>
</feature>
<evidence type="ECO:0008006" key="4">
    <source>
        <dbReference type="Google" id="ProtNLM"/>
    </source>
</evidence>
<evidence type="ECO:0000313" key="3">
    <source>
        <dbReference type="Proteomes" id="UP000255355"/>
    </source>
</evidence>
<name>A0A370H5N3_9NOCA</name>
<feature type="compositionally biased region" description="Polar residues" evidence="1">
    <location>
        <begin position="278"/>
        <end position="307"/>
    </location>
</feature>
<feature type="compositionally biased region" description="Gly residues" evidence="1">
    <location>
        <begin position="254"/>
        <end position="267"/>
    </location>
</feature>
<feature type="compositionally biased region" description="Basic and acidic residues" evidence="1">
    <location>
        <begin position="405"/>
        <end position="415"/>
    </location>
</feature>
<dbReference type="STRING" id="1210089.GCA_001613165_00989"/>
<dbReference type="Proteomes" id="UP000255355">
    <property type="component" value="Unassembled WGS sequence"/>
</dbReference>
<feature type="compositionally biased region" description="Low complexity" evidence="1">
    <location>
        <begin position="308"/>
        <end position="319"/>
    </location>
</feature>
<dbReference type="AlphaFoldDB" id="A0A370H5N3"/>
<proteinExistence type="predicted"/>
<dbReference type="EMBL" id="QQAZ01000007">
    <property type="protein sequence ID" value="RDI49366.1"/>
    <property type="molecule type" value="Genomic_DNA"/>
</dbReference>
<feature type="region of interest" description="Disordered" evidence="1">
    <location>
        <begin position="227"/>
        <end position="445"/>
    </location>
</feature>
<dbReference type="RefSeq" id="WP_068014345.1">
    <property type="nucleotide sequence ID" value="NZ_QQAZ01000007.1"/>
</dbReference>